<dbReference type="PANTHER" id="PTHR33121">
    <property type="entry name" value="CYCLIC DI-GMP PHOSPHODIESTERASE PDEF"/>
    <property type="match status" value="1"/>
</dbReference>
<dbReference type="SMART" id="SM00267">
    <property type="entry name" value="GGDEF"/>
    <property type="match status" value="1"/>
</dbReference>
<evidence type="ECO:0000259" key="3">
    <source>
        <dbReference type="PROSITE" id="PS50887"/>
    </source>
</evidence>
<evidence type="ECO:0000259" key="2">
    <source>
        <dbReference type="PROSITE" id="PS50883"/>
    </source>
</evidence>
<accession>E0RV74</accession>
<dbReference type="Gene3D" id="3.30.450.20">
    <property type="entry name" value="PAS domain"/>
    <property type="match status" value="1"/>
</dbReference>
<dbReference type="Gene3D" id="3.30.70.270">
    <property type="match status" value="1"/>
</dbReference>
<dbReference type="InterPro" id="IPR029787">
    <property type="entry name" value="Nucleotide_cyclase"/>
</dbReference>
<gene>
    <name evidence="4" type="ordered locus">bpr_I1757</name>
</gene>
<dbReference type="EMBL" id="CP001810">
    <property type="protein sequence ID" value="ADL34493.1"/>
    <property type="molecule type" value="Genomic_DNA"/>
</dbReference>
<reference evidence="4 5" key="1">
    <citation type="journal article" date="2010" name="PLoS ONE">
        <title>The glycobiome of the rumen bacterium Butyrivibrio proteoclasticus B316(T) highlights adaptation to a polysaccharide-rich environment.</title>
        <authorList>
            <person name="Kelly W.J."/>
            <person name="Leahy S.C."/>
            <person name="Altermann E."/>
            <person name="Yeoman C.J."/>
            <person name="Dunne J.C."/>
            <person name="Kong Z."/>
            <person name="Pacheco D.M."/>
            <person name="Li D."/>
            <person name="Noel S.J."/>
            <person name="Moon C.D."/>
            <person name="Cookson A.L."/>
            <person name="Attwood G.T."/>
        </authorList>
    </citation>
    <scope>NUCLEOTIDE SEQUENCE [LARGE SCALE GENOMIC DNA]</scope>
    <source>
        <strain evidence="5">ATCC 51982 / DSM 14932 / B316</strain>
    </source>
</reference>
<keyword evidence="1" id="KW-0472">Membrane</keyword>
<dbReference type="STRING" id="515622.bpr_I1757"/>
<dbReference type="Pfam" id="PF08447">
    <property type="entry name" value="PAS_3"/>
    <property type="match status" value="1"/>
</dbReference>
<dbReference type="Proteomes" id="UP000001299">
    <property type="component" value="Chromosome 1"/>
</dbReference>
<evidence type="ECO:0000313" key="5">
    <source>
        <dbReference type="Proteomes" id="UP000001299"/>
    </source>
</evidence>
<dbReference type="Pfam" id="PF00990">
    <property type="entry name" value="GGDEF"/>
    <property type="match status" value="1"/>
</dbReference>
<dbReference type="InterPro" id="IPR000160">
    <property type="entry name" value="GGDEF_dom"/>
</dbReference>
<dbReference type="Pfam" id="PF00563">
    <property type="entry name" value="EAL"/>
    <property type="match status" value="1"/>
</dbReference>
<dbReference type="GO" id="GO:0071111">
    <property type="term" value="F:cyclic-guanylate-specific phosphodiesterase activity"/>
    <property type="evidence" value="ECO:0007669"/>
    <property type="project" value="InterPro"/>
</dbReference>
<protein>
    <submittedName>
        <fullName evidence="4">GGDEF/EAL/PAS domain-containing protein</fullName>
    </submittedName>
</protein>
<proteinExistence type="predicted"/>
<keyword evidence="1" id="KW-0812">Transmembrane</keyword>
<dbReference type="CDD" id="cd01948">
    <property type="entry name" value="EAL"/>
    <property type="match status" value="1"/>
</dbReference>
<dbReference type="RefSeq" id="WP_013281147.1">
    <property type="nucleotide sequence ID" value="NC_014387.1"/>
</dbReference>
<dbReference type="eggNOG" id="COG2199">
    <property type="taxonomic scope" value="Bacteria"/>
</dbReference>
<dbReference type="InterPro" id="IPR001633">
    <property type="entry name" value="EAL_dom"/>
</dbReference>
<dbReference type="InterPro" id="IPR043128">
    <property type="entry name" value="Rev_trsase/Diguanyl_cyclase"/>
</dbReference>
<dbReference type="AlphaFoldDB" id="E0RV74"/>
<dbReference type="PROSITE" id="PS50887">
    <property type="entry name" value="GGDEF"/>
    <property type="match status" value="1"/>
</dbReference>
<keyword evidence="5" id="KW-1185">Reference proteome</keyword>
<sequence>MPNSIIKIYYLAIFIYRATGILVLVRIMEDITLLGKVFDVLANANKGHYVYITDLRTGLSKWSEECVKEFGLPPEYVSNAGEIWGEHVHPVDKARYEQSMQDIFNERTDSHDLVYRARNQYGEYVTVSCKGRVIYDDDGNRILFVGTMINHGIASDYDNVTNLYTKERLLETLADYREDKQRYNILFVGFYNFIDINNVYGYEFGNKVLKTFAEKLLEYIDDSEVFSAGGTKFAVVSTDLKLRELENIYNELVEYARSSIEVEGAHVGIMLGASCTEVTNFAVDEHTVFSNGIRGLDESMYEKHGELYAFSNSSMDKSHERLVIVNALRNSIIDNCDGFSIVFQPVVDAEKETLRGAEALVRWKKDPFGNVSPADFIAWLEDDPLFYDLGLWIARQAMKQWKENVLPKRPELKLSINISYTQLERANFRKDILSLVRELDFPTKNLKLELTERCTILDKGFLRNEIIYLKSQGIDTFLDDFGTGFSALELILLLPVAAIKIDRTFVNGIEEDERKQAVAEAIITCARNMGLHVTVEGIEDEVSRDILRKNGPTSFQGFYYSRAITIDDYVKLPIF</sequence>
<dbReference type="InterPro" id="IPR035919">
    <property type="entry name" value="EAL_sf"/>
</dbReference>
<dbReference type="PROSITE" id="PS50883">
    <property type="entry name" value="EAL"/>
    <property type="match status" value="1"/>
</dbReference>
<feature type="domain" description="GGDEF" evidence="3">
    <location>
        <begin position="181"/>
        <end position="312"/>
    </location>
</feature>
<organism evidence="4 5">
    <name type="scientific">Butyrivibrio proteoclasticus (strain ATCC 51982 / DSM 14932 / B316)</name>
    <name type="common">Clostridium proteoclasticum</name>
    <dbReference type="NCBI Taxonomy" id="515622"/>
    <lineage>
        <taxon>Bacteria</taxon>
        <taxon>Bacillati</taxon>
        <taxon>Bacillota</taxon>
        <taxon>Clostridia</taxon>
        <taxon>Lachnospirales</taxon>
        <taxon>Lachnospiraceae</taxon>
        <taxon>Butyrivibrio</taxon>
    </lineage>
</organism>
<dbReference type="KEGG" id="bpb:bpr_I1757"/>
<dbReference type="SUPFAM" id="SSF141868">
    <property type="entry name" value="EAL domain-like"/>
    <property type="match status" value="1"/>
</dbReference>
<keyword evidence="1" id="KW-1133">Transmembrane helix</keyword>
<dbReference type="InterPro" id="IPR050706">
    <property type="entry name" value="Cyclic-di-GMP_PDE-like"/>
</dbReference>
<dbReference type="InterPro" id="IPR000014">
    <property type="entry name" value="PAS"/>
</dbReference>
<feature type="transmembrane region" description="Helical" evidence="1">
    <location>
        <begin position="7"/>
        <end position="28"/>
    </location>
</feature>
<dbReference type="Gene3D" id="3.20.20.450">
    <property type="entry name" value="EAL domain"/>
    <property type="match status" value="1"/>
</dbReference>
<dbReference type="CDD" id="cd00130">
    <property type="entry name" value="PAS"/>
    <property type="match status" value="1"/>
</dbReference>
<evidence type="ECO:0000313" key="4">
    <source>
        <dbReference type="EMBL" id="ADL34493.1"/>
    </source>
</evidence>
<dbReference type="eggNOG" id="COG2200">
    <property type="taxonomic scope" value="Bacteria"/>
</dbReference>
<dbReference type="InterPro" id="IPR035965">
    <property type="entry name" value="PAS-like_dom_sf"/>
</dbReference>
<dbReference type="InterPro" id="IPR013655">
    <property type="entry name" value="PAS_fold_3"/>
</dbReference>
<dbReference type="SMART" id="SM00052">
    <property type="entry name" value="EAL"/>
    <property type="match status" value="1"/>
</dbReference>
<feature type="domain" description="EAL" evidence="2">
    <location>
        <begin position="321"/>
        <end position="575"/>
    </location>
</feature>
<name>E0RV74_BUTPB</name>
<dbReference type="SUPFAM" id="SSF55785">
    <property type="entry name" value="PYP-like sensor domain (PAS domain)"/>
    <property type="match status" value="1"/>
</dbReference>
<dbReference type="HOGENOM" id="CLU_000445_70_50_9"/>
<evidence type="ECO:0000256" key="1">
    <source>
        <dbReference type="SAM" id="Phobius"/>
    </source>
</evidence>
<dbReference type="PANTHER" id="PTHR33121:SF70">
    <property type="entry name" value="SIGNALING PROTEIN YKOW"/>
    <property type="match status" value="1"/>
</dbReference>
<dbReference type="SUPFAM" id="SSF55073">
    <property type="entry name" value="Nucleotide cyclase"/>
    <property type="match status" value="1"/>
</dbReference>